<dbReference type="OrthoDB" id="9779630at2"/>
<feature type="compositionally biased region" description="Polar residues" evidence="3">
    <location>
        <begin position="208"/>
        <end position="217"/>
    </location>
</feature>
<evidence type="ECO:0000256" key="3">
    <source>
        <dbReference type="SAM" id="MobiDB-lite"/>
    </source>
</evidence>
<evidence type="ECO:0000256" key="2">
    <source>
        <dbReference type="SAM" id="Coils"/>
    </source>
</evidence>
<feature type="region of interest" description="Disordered" evidence="3">
    <location>
        <begin position="206"/>
        <end position="232"/>
    </location>
</feature>
<organism evidence="4 5">
    <name type="scientific">Paenibacillus selenitireducens</name>
    <dbReference type="NCBI Taxonomy" id="1324314"/>
    <lineage>
        <taxon>Bacteria</taxon>
        <taxon>Bacillati</taxon>
        <taxon>Bacillota</taxon>
        <taxon>Bacilli</taxon>
        <taxon>Bacillales</taxon>
        <taxon>Paenibacillaceae</taxon>
        <taxon>Paenibacillus</taxon>
    </lineage>
</organism>
<gene>
    <name evidence="4" type="ORF">BVG16_18970</name>
</gene>
<evidence type="ECO:0000313" key="4">
    <source>
        <dbReference type="EMBL" id="OPA76278.1"/>
    </source>
</evidence>
<dbReference type="PANTHER" id="PTHR31088">
    <property type="entry name" value="MEMBRANE-ASSOCIATED PROTEIN VIPP1, CHLOROPLASTIC"/>
    <property type="match status" value="1"/>
</dbReference>
<dbReference type="EMBL" id="MSZX01000007">
    <property type="protein sequence ID" value="OPA76278.1"/>
    <property type="molecule type" value="Genomic_DNA"/>
</dbReference>
<dbReference type="Pfam" id="PF04012">
    <property type="entry name" value="PspA_IM30"/>
    <property type="match status" value="1"/>
</dbReference>
<evidence type="ECO:0000313" key="5">
    <source>
        <dbReference type="Proteomes" id="UP000190188"/>
    </source>
</evidence>
<proteinExistence type="inferred from homology"/>
<reference evidence="4 5" key="1">
    <citation type="submission" date="2017-01" db="EMBL/GenBank/DDBJ databases">
        <title>Genome analysis of Paenibacillus selenitrireducens ES3-24.</title>
        <authorList>
            <person name="Xu D."/>
            <person name="Yao R."/>
            <person name="Zheng S."/>
        </authorList>
    </citation>
    <scope>NUCLEOTIDE SEQUENCE [LARGE SCALE GENOMIC DNA]</scope>
    <source>
        <strain evidence="4 5">ES3-24</strain>
    </source>
</reference>
<evidence type="ECO:0000256" key="1">
    <source>
        <dbReference type="ARBA" id="ARBA00043985"/>
    </source>
</evidence>
<name>A0A1T2X8R5_9BACL</name>
<dbReference type="RefSeq" id="WP_078500552.1">
    <property type="nucleotide sequence ID" value="NZ_MSZX01000007.1"/>
</dbReference>
<keyword evidence="2" id="KW-0175">Coiled coil</keyword>
<dbReference type="InterPro" id="IPR007157">
    <property type="entry name" value="PspA_VIPP1"/>
</dbReference>
<keyword evidence="5" id="KW-1185">Reference proteome</keyword>
<dbReference type="AlphaFoldDB" id="A0A1T2X8R5"/>
<comment type="similarity">
    <text evidence="1">Belongs to the PspA/Vipp/IM30 family.</text>
</comment>
<protein>
    <submittedName>
        <fullName evidence="4">Phage shock protein A</fullName>
    </submittedName>
</protein>
<dbReference type="Proteomes" id="UP000190188">
    <property type="component" value="Unassembled WGS sequence"/>
</dbReference>
<dbReference type="STRING" id="1324314.BVG16_18970"/>
<dbReference type="PANTHER" id="PTHR31088:SF6">
    <property type="entry name" value="PHAGE SHOCK PROTEIN A"/>
    <property type="match status" value="1"/>
</dbReference>
<comment type="caution">
    <text evidence="4">The sequence shown here is derived from an EMBL/GenBank/DDBJ whole genome shotgun (WGS) entry which is preliminary data.</text>
</comment>
<accession>A0A1T2X8R5</accession>
<sequence length="232" mass="25518">MGILSRLRDIMKVNVNSLVERNDDPEKTIDEYMRILNSHLGKVKAETASVLADEQRAKTLLDECSTEIKKLQRYAEKSVEAGNEDDALKFLERKANFGEKLSELQAAYDLASSNAASMKQMQDKLVSDLGQLEARRIELKGKLAAAKLQQGLNSGRSSSGDVQASFQAMEELADRALNEAEALAELRAGVKEDDLDTLIAQLEKNSEVHANTASPSNPEDELAAIQAKIKKE</sequence>
<feature type="coiled-coil region" evidence="2">
    <location>
        <begin position="129"/>
        <end position="193"/>
    </location>
</feature>